<evidence type="ECO:0000313" key="2">
    <source>
        <dbReference type="Proteomes" id="UP000077013"/>
    </source>
</evidence>
<organism evidence="1 2">
    <name type="scientific">Cochleicola gelatinilyticus</name>
    <dbReference type="NCBI Taxonomy" id="1763537"/>
    <lineage>
        <taxon>Bacteria</taxon>
        <taxon>Pseudomonadati</taxon>
        <taxon>Bacteroidota</taxon>
        <taxon>Flavobacteriia</taxon>
        <taxon>Flavobacteriales</taxon>
        <taxon>Flavobacteriaceae</taxon>
        <taxon>Cochleicola</taxon>
    </lineage>
</organism>
<dbReference type="EMBL" id="LRXL01000026">
    <property type="protein sequence ID" value="OAB80299.1"/>
    <property type="molecule type" value="Genomic_DNA"/>
</dbReference>
<dbReference type="OrthoDB" id="4845881at2"/>
<evidence type="ECO:0000313" key="1">
    <source>
        <dbReference type="EMBL" id="OAB80299.1"/>
    </source>
</evidence>
<keyword evidence="2" id="KW-1185">Reference proteome</keyword>
<proteinExistence type="predicted"/>
<sequence length="632" mass="69617">MKFKVKGRLQAAVCDENTMVVANTTLRIYNIAQNINEATAYTAAQSKEVAQVFEEKEIKDRSGKLLVETTTDAEGNYEFEIDDQQQEYSGGAMAVSVYYKDIPNYGQENTDRPKGFTTFEVLLNVIQPRWEQTENGLIAGWNYQILHRIWCYILKRLDIWVICGTLRNCKSQEPIQGIDVIAMDDDIITDDRLGMATTDANGRFCIYYRSADFKKTFLSPFINIETTPFLSPGYGPDIYFKYALGGDEFAAESHTEAHKASRRNVGNCVCVHLCLEDAPTIPNDGEFVSAFYNIGHTRRYHPVLNIDPVTGRTTGKLEAAWNEQAFYSTILLLGSLTAKFNGQPTEYKFQYATVADPSTPTGSIPDASWNDVTESLIAKTIIGDQLVNNTDPSLGNHNYVIQGSNAANSSGGTDYKVSFNGNWIEVPQTPGINFDGSLIRLKTADLTGGEVDKGGLVPGASSGPLESNTYIALRMFKREAGNMASETMCGFSRPLALFNTQYKDVPQGGTWDPAGKDTELGIATLDLQELVDGGSCAKIETTLQVNYTAANPNLGAVSLVMYGPGGPHSFDPITYTTPGQEAHGSSQYTGNVEELPNCAFEIKLFAELNLTNGEQQHHTIQDRVLYCKLHQE</sequence>
<dbReference type="AlphaFoldDB" id="A0A167J3N1"/>
<dbReference type="Proteomes" id="UP000077013">
    <property type="component" value="Unassembled WGS sequence"/>
</dbReference>
<name>A0A167J3N1_9FLAO</name>
<dbReference type="RefSeq" id="WP_068590745.1">
    <property type="nucleotide sequence ID" value="NZ_LRXL01000026.1"/>
</dbReference>
<protein>
    <recommendedName>
        <fullName evidence="3">Carboxypeptidase regulatory-like domain-containing protein</fullName>
    </recommendedName>
</protein>
<comment type="caution">
    <text evidence="1">The sequence shown here is derived from an EMBL/GenBank/DDBJ whole genome shotgun (WGS) entry which is preliminary data.</text>
</comment>
<gene>
    <name evidence="1" type="ORF">ULVI_06065</name>
</gene>
<reference evidence="1 2" key="1">
    <citation type="submission" date="2016-02" db="EMBL/GenBank/DDBJ databases">
        <title>Ulvibacter sp. LPB0005, isolated from Thais luteostoma.</title>
        <authorList>
            <person name="Shin S.-K."/>
            <person name="Yi H."/>
        </authorList>
    </citation>
    <scope>NUCLEOTIDE SEQUENCE [LARGE SCALE GENOMIC DNA]</scope>
    <source>
        <strain evidence="1 2">LPB0005</strain>
    </source>
</reference>
<evidence type="ECO:0008006" key="3">
    <source>
        <dbReference type="Google" id="ProtNLM"/>
    </source>
</evidence>
<accession>A0A167J3N1</accession>
<dbReference type="STRING" id="1763537.ULVI_06065"/>